<evidence type="ECO:0000256" key="5">
    <source>
        <dbReference type="ARBA" id="ARBA00022989"/>
    </source>
</evidence>
<keyword evidence="9" id="KW-1185">Reference proteome</keyword>
<proteinExistence type="inferred from homology"/>
<dbReference type="PANTHER" id="PTHR30386:SF27">
    <property type="entry name" value="MEMBRANE FUSION PROTEIN (MFP) FAMILY PROTEIN"/>
    <property type="match status" value="1"/>
</dbReference>
<evidence type="ECO:0000256" key="4">
    <source>
        <dbReference type="ARBA" id="ARBA00022692"/>
    </source>
</evidence>
<comment type="similarity">
    <text evidence="2">Belongs to the membrane fusion protein (MFP) (TC 8.A.1) family.</text>
</comment>
<evidence type="ECO:0000256" key="3">
    <source>
        <dbReference type="ARBA" id="ARBA00022448"/>
    </source>
</evidence>
<dbReference type="EMBL" id="JBDXMI010000001">
    <property type="protein sequence ID" value="MEO9385694.1"/>
    <property type="molecule type" value="Genomic_DNA"/>
</dbReference>
<comment type="caution">
    <text evidence="8">The sequence shown here is derived from an EMBL/GenBank/DDBJ whole genome shotgun (WGS) entry which is preliminary data.</text>
</comment>
<accession>A0ABV0IWM9</accession>
<protein>
    <submittedName>
        <fullName evidence="8">Hemolysin secretion protein D</fullName>
    </submittedName>
</protein>
<dbReference type="PRINTS" id="PR01490">
    <property type="entry name" value="RTXTOXIND"/>
</dbReference>
<dbReference type="Pfam" id="PF26002">
    <property type="entry name" value="Beta-barrel_AprE"/>
    <property type="match status" value="1"/>
</dbReference>
<dbReference type="PANTHER" id="PTHR30386">
    <property type="entry name" value="MEMBRANE FUSION SUBUNIT OF EMRAB-TOLC MULTIDRUG EFFLUX PUMP"/>
    <property type="match status" value="1"/>
</dbReference>
<sequence length="89" mass="10060">VESFPYTRYGYLDGVVETVSHDAQQDEKRGLLFPARIRLKQSHLVIDGARVNLSAGMAVSAEIKTGKRRVIDYFLSPLQEHVGEGMRER</sequence>
<reference evidence="8 9" key="1">
    <citation type="submission" date="2024-05" db="EMBL/GenBank/DDBJ databases">
        <authorList>
            <person name="De Oliveira J.P."/>
            <person name="Noriler S.A."/>
            <person name="De Oliveira A.G."/>
            <person name="Sipoli D.S."/>
        </authorList>
    </citation>
    <scope>NUCLEOTIDE SEQUENCE [LARGE SCALE GENOMIC DNA]</scope>
    <source>
        <strain evidence="8 9">LABIM192</strain>
    </source>
</reference>
<evidence type="ECO:0000259" key="7">
    <source>
        <dbReference type="Pfam" id="PF26002"/>
    </source>
</evidence>
<name>A0ABV0IWM9_9NEIS</name>
<evidence type="ECO:0000256" key="1">
    <source>
        <dbReference type="ARBA" id="ARBA00004167"/>
    </source>
</evidence>
<organism evidence="8 9">
    <name type="scientific">Chromobacterium phragmitis</name>
    <dbReference type="NCBI Taxonomy" id="2202141"/>
    <lineage>
        <taxon>Bacteria</taxon>
        <taxon>Pseudomonadati</taxon>
        <taxon>Pseudomonadota</taxon>
        <taxon>Betaproteobacteria</taxon>
        <taxon>Neisseriales</taxon>
        <taxon>Chromobacteriaceae</taxon>
        <taxon>Chromobacterium</taxon>
    </lineage>
</organism>
<evidence type="ECO:0000256" key="2">
    <source>
        <dbReference type="ARBA" id="ARBA00009477"/>
    </source>
</evidence>
<keyword evidence="6" id="KW-0472">Membrane</keyword>
<keyword evidence="3" id="KW-0813">Transport</keyword>
<feature type="non-terminal residue" evidence="8">
    <location>
        <position position="1"/>
    </location>
</feature>
<keyword evidence="4" id="KW-0812">Transmembrane</keyword>
<feature type="domain" description="AprE-like beta-barrel" evidence="7">
    <location>
        <begin position="2"/>
        <end position="66"/>
    </location>
</feature>
<evidence type="ECO:0000313" key="9">
    <source>
        <dbReference type="Proteomes" id="UP001462502"/>
    </source>
</evidence>
<evidence type="ECO:0000256" key="6">
    <source>
        <dbReference type="ARBA" id="ARBA00023136"/>
    </source>
</evidence>
<dbReference type="InterPro" id="IPR006144">
    <property type="entry name" value="Secretion_HlyD_CS"/>
</dbReference>
<keyword evidence="5" id="KW-1133">Transmembrane helix</keyword>
<gene>
    <name evidence="8" type="ORF">ABI908_16460</name>
</gene>
<comment type="subcellular location">
    <subcellularLocation>
        <location evidence="1">Membrane</location>
        <topology evidence="1">Single-pass membrane protein</topology>
    </subcellularLocation>
</comment>
<dbReference type="InterPro" id="IPR050739">
    <property type="entry name" value="MFP"/>
</dbReference>
<evidence type="ECO:0000313" key="8">
    <source>
        <dbReference type="EMBL" id="MEO9385694.1"/>
    </source>
</evidence>
<dbReference type="PROSITE" id="PS00543">
    <property type="entry name" value="HLYD_FAMILY"/>
    <property type="match status" value="1"/>
</dbReference>
<dbReference type="Proteomes" id="UP001462502">
    <property type="component" value="Unassembled WGS sequence"/>
</dbReference>
<dbReference type="InterPro" id="IPR058982">
    <property type="entry name" value="Beta-barrel_AprE"/>
</dbReference>